<evidence type="ECO:0000256" key="4">
    <source>
        <dbReference type="ARBA" id="ARBA00022679"/>
    </source>
</evidence>
<keyword evidence="11" id="KW-1185">Reference proteome</keyword>
<evidence type="ECO:0000256" key="1">
    <source>
        <dbReference type="ARBA" id="ARBA00000085"/>
    </source>
</evidence>
<accession>A0AAE2ZM26</accession>
<dbReference type="SMART" id="SM00911">
    <property type="entry name" value="HWE_HK"/>
    <property type="match status" value="1"/>
</dbReference>
<sequence length="604" mass="67416">MPIAIYWGSELRLLYNDAWSNIPGPRHPSALGAPAREVWSDIWHVIEPQFAELIRTGEGVYVEDQMLPMQRYGVLEETYWNYSFTAIRGEDGRIVGVFNGGSETTDKVLAQRQTSFLLRFDENLRARDDPESARRFAVEFLGEHLKVAQMGFCEFDSKNRDLPVVETWHDSSDGSAANITGLEKIYPSEADRLANGVPLRIDRMDDDSAPERLREIFTSAGINAAVAAPWIDQGRLVSVLYAHSREPRSWTRYEMATIAEVLRRTWVWIEQRRARERERIMIREIDHRARNVLAVTKSVIHLTQAETIEEFRAKIEDRIASLSRSHSLLSSESWSDIDLATILRNELEPYRESDLAVIEMDGPRVDLSAQMTQSLALIFHELTTNAAKYGPLSESGGRLSIRWRMDDGLLELQWREHVIAGKSAPSVPKGGFGSKLMNQIVLQQLDGMLERRMESDGLFCRIALPLADGLRVEQPVSDQDVPLAEPSQGVLIVEDEALIAMDIEMMIEDLGHGVAATANSVAAALEAIDRHLPSLAVVDLNLGGESSEPVIASLGAKGVPIIVASGYSDFETPEGIEAPVTKLMKPVSRELLEQAIDKVGKSLK</sequence>
<dbReference type="PANTHER" id="PTHR41523:SF8">
    <property type="entry name" value="ETHYLENE RESPONSE SENSOR PROTEIN"/>
    <property type="match status" value="1"/>
</dbReference>
<dbReference type="InterPro" id="IPR011102">
    <property type="entry name" value="Sig_transdc_His_kinase_HWE"/>
</dbReference>
<evidence type="ECO:0000256" key="2">
    <source>
        <dbReference type="ARBA" id="ARBA00012438"/>
    </source>
</evidence>
<dbReference type="Gene3D" id="3.30.450.40">
    <property type="match status" value="1"/>
</dbReference>
<dbReference type="RefSeq" id="WP_220227731.1">
    <property type="nucleotide sequence ID" value="NZ_JAICBX010000001.1"/>
</dbReference>
<evidence type="ECO:0000256" key="5">
    <source>
        <dbReference type="ARBA" id="ARBA00022741"/>
    </source>
</evidence>
<keyword evidence="5" id="KW-0547">Nucleotide-binding</keyword>
<dbReference type="SUPFAM" id="SSF55785">
    <property type="entry name" value="PYP-like sensor domain (PAS domain)"/>
    <property type="match status" value="1"/>
</dbReference>
<gene>
    <name evidence="10" type="ORF">K1W69_07895</name>
</gene>
<name>A0AAE2ZM26_9HYPH</name>
<proteinExistence type="predicted"/>
<dbReference type="SMART" id="SM00448">
    <property type="entry name" value="REC"/>
    <property type="match status" value="1"/>
</dbReference>
<dbReference type="Pfam" id="PF01590">
    <property type="entry name" value="GAF"/>
    <property type="match status" value="1"/>
</dbReference>
<dbReference type="PANTHER" id="PTHR41523">
    <property type="entry name" value="TWO-COMPONENT SYSTEM SENSOR PROTEIN"/>
    <property type="match status" value="1"/>
</dbReference>
<evidence type="ECO:0000313" key="10">
    <source>
        <dbReference type="EMBL" id="MBW8637107.1"/>
    </source>
</evidence>
<protein>
    <recommendedName>
        <fullName evidence="2">histidine kinase</fullName>
        <ecNumber evidence="2">2.7.13.3</ecNumber>
    </recommendedName>
</protein>
<comment type="caution">
    <text evidence="10">The sequence shown here is derived from an EMBL/GenBank/DDBJ whole genome shotgun (WGS) entry which is preliminary data.</text>
</comment>
<dbReference type="Pfam" id="PF07536">
    <property type="entry name" value="HWE_HK"/>
    <property type="match status" value="1"/>
</dbReference>
<dbReference type="GO" id="GO:0000160">
    <property type="term" value="P:phosphorelay signal transduction system"/>
    <property type="evidence" value="ECO:0007669"/>
    <property type="project" value="InterPro"/>
</dbReference>
<dbReference type="InterPro" id="IPR029016">
    <property type="entry name" value="GAF-like_dom_sf"/>
</dbReference>
<dbReference type="Gene3D" id="3.30.450.20">
    <property type="entry name" value="PAS domain"/>
    <property type="match status" value="1"/>
</dbReference>
<evidence type="ECO:0000313" key="11">
    <source>
        <dbReference type="Proteomes" id="UP001196509"/>
    </source>
</evidence>
<evidence type="ECO:0000259" key="9">
    <source>
        <dbReference type="PROSITE" id="PS50110"/>
    </source>
</evidence>
<organism evidence="10 11">
    <name type="scientific">Flavimaribacter sediminis</name>
    <dbReference type="NCBI Taxonomy" id="2865987"/>
    <lineage>
        <taxon>Bacteria</taxon>
        <taxon>Pseudomonadati</taxon>
        <taxon>Pseudomonadota</taxon>
        <taxon>Alphaproteobacteria</taxon>
        <taxon>Hyphomicrobiales</taxon>
        <taxon>Rhizobiaceae</taxon>
        <taxon>Flavimaribacter</taxon>
    </lineage>
</organism>
<dbReference type="AlphaFoldDB" id="A0AAE2ZM26"/>
<dbReference type="Pfam" id="PF00072">
    <property type="entry name" value="Response_reg"/>
    <property type="match status" value="1"/>
</dbReference>
<keyword evidence="4" id="KW-0808">Transferase</keyword>
<dbReference type="SMART" id="SM00065">
    <property type="entry name" value="GAF"/>
    <property type="match status" value="1"/>
</dbReference>
<dbReference type="InterPro" id="IPR001789">
    <property type="entry name" value="Sig_transdc_resp-reg_receiver"/>
</dbReference>
<comment type="catalytic activity">
    <reaction evidence="1">
        <text>ATP + protein L-histidine = ADP + protein N-phospho-L-histidine.</text>
        <dbReference type="EC" id="2.7.13.3"/>
    </reaction>
</comment>
<dbReference type="InterPro" id="IPR036890">
    <property type="entry name" value="HATPase_C_sf"/>
</dbReference>
<dbReference type="InterPro" id="IPR035965">
    <property type="entry name" value="PAS-like_dom_sf"/>
</dbReference>
<dbReference type="SUPFAM" id="SSF52172">
    <property type="entry name" value="CheY-like"/>
    <property type="match status" value="1"/>
</dbReference>
<dbReference type="GO" id="GO:0004673">
    <property type="term" value="F:protein histidine kinase activity"/>
    <property type="evidence" value="ECO:0007669"/>
    <property type="project" value="UniProtKB-EC"/>
</dbReference>
<dbReference type="InterPro" id="IPR011006">
    <property type="entry name" value="CheY-like_superfamily"/>
</dbReference>
<keyword evidence="3 8" id="KW-0597">Phosphoprotein</keyword>
<dbReference type="SUPFAM" id="SSF55781">
    <property type="entry name" value="GAF domain-like"/>
    <property type="match status" value="1"/>
</dbReference>
<evidence type="ECO:0000256" key="8">
    <source>
        <dbReference type="PROSITE-ProRule" id="PRU00169"/>
    </source>
</evidence>
<evidence type="ECO:0000256" key="7">
    <source>
        <dbReference type="ARBA" id="ARBA00022840"/>
    </source>
</evidence>
<feature type="modified residue" description="4-aspartylphosphate" evidence="8">
    <location>
        <position position="539"/>
    </location>
</feature>
<dbReference type="EMBL" id="JAICBX010000001">
    <property type="protein sequence ID" value="MBW8637107.1"/>
    <property type="molecule type" value="Genomic_DNA"/>
</dbReference>
<dbReference type="PROSITE" id="PS50110">
    <property type="entry name" value="RESPONSE_REGULATORY"/>
    <property type="match status" value="1"/>
</dbReference>
<dbReference type="Proteomes" id="UP001196509">
    <property type="component" value="Unassembled WGS sequence"/>
</dbReference>
<evidence type="ECO:0000256" key="6">
    <source>
        <dbReference type="ARBA" id="ARBA00022777"/>
    </source>
</evidence>
<dbReference type="Gene3D" id="3.30.565.10">
    <property type="entry name" value="Histidine kinase-like ATPase, C-terminal domain"/>
    <property type="match status" value="1"/>
</dbReference>
<dbReference type="EC" id="2.7.13.3" evidence="2"/>
<dbReference type="Gene3D" id="3.40.50.2300">
    <property type="match status" value="1"/>
</dbReference>
<dbReference type="GO" id="GO:0005524">
    <property type="term" value="F:ATP binding"/>
    <property type="evidence" value="ECO:0007669"/>
    <property type="project" value="UniProtKB-KW"/>
</dbReference>
<reference evidence="10" key="1">
    <citation type="submission" date="2021-08" db="EMBL/GenBank/DDBJ databases">
        <title>Hoeflea bacterium WL0058 sp. nov., isolated from the sediment.</title>
        <authorList>
            <person name="Wang L."/>
            <person name="Zhang D."/>
        </authorList>
    </citation>
    <scope>NUCLEOTIDE SEQUENCE</scope>
    <source>
        <strain evidence="10">WL0058</strain>
    </source>
</reference>
<keyword evidence="6" id="KW-0418">Kinase</keyword>
<keyword evidence="7" id="KW-0067">ATP-binding</keyword>
<evidence type="ECO:0000256" key="3">
    <source>
        <dbReference type="ARBA" id="ARBA00022553"/>
    </source>
</evidence>
<feature type="domain" description="Response regulatory" evidence="9">
    <location>
        <begin position="489"/>
        <end position="600"/>
    </location>
</feature>
<dbReference type="InterPro" id="IPR003018">
    <property type="entry name" value="GAF"/>
</dbReference>